<evidence type="ECO:0000313" key="12">
    <source>
        <dbReference type="EnsemblPlants" id="Kaladp0808s0052.1.v1.1"/>
    </source>
</evidence>
<dbReference type="Pfam" id="PF00588">
    <property type="entry name" value="SpoU_methylase"/>
    <property type="match status" value="1"/>
</dbReference>
<evidence type="ECO:0000256" key="1">
    <source>
        <dbReference type="ARBA" id="ARBA00022603"/>
    </source>
</evidence>
<accession>A0A7N0VHV0</accession>
<keyword evidence="3" id="KW-0949">S-adenosyl-L-methionine</keyword>
<dbReference type="InterPro" id="IPR029028">
    <property type="entry name" value="Alpha/beta_knot_MTases"/>
</dbReference>
<protein>
    <recommendedName>
        <fullName evidence="9">tRNA (guanosine(18)-2'-O)-methyltransferase TARBP1</fullName>
        <ecNumber evidence="8">2.1.1.34</ecNumber>
    </recommendedName>
    <alternativeName>
        <fullName evidence="10">TAR RNA-binding protein 1</fullName>
    </alternativeName>
</protein>
<keyword evidence="5" id="KW-0007">Acetylation</keyword>
<dbReference type="FunFam" id="3.40.1280.10:FF:000010">
    <property type="entry name" value="probable methyltransferase TARBP1"/>
    <property type="match status" value="1"/>
</dbReference>
<dbReference type="EnsemblPlants" id="Kaladp0808s0052.1.v1.1">
    <property type="protein sequence ID" value="Kaladp0808s0052.1.v1.1"/>
    <property type="gene ID" value="Kaladp0808s0052.v1.1"/>
</dbReference>
<keyword evidence="13" id="KW-1185">Reference proteome</keyword>
<name>A0A7N0VHV0_KALFE</name>
<sequence>MPAMEVDSVASHVLCRSFENVPEAAIPAMLDCILSSSFLSPVSLFPALLDSFSDLIKNVAMEDGILDSRKKVYVCSFVGALCHFLKKPGSSDSALTSFVCECFVPLLKVIHPQDHEMLNKTADSLFEVVIYTKRWSIIEEMLVPLFLRSIALAMGLIQRKSLANGRSWPTILPGIDHEITNIKHDDQSNPIQMGTFPLSVSCHILTSLLDAALKSNSTTEHPSNVLQNGHYPGQNIAGNLMWHLCNLTVQSLTEVSDNRTLIISSVLPSVFRAFICHHTFNVFLSGQQHVLSRGGFFSRIWECCKTLFSRGSMERRDAYNILSLIQSISLFHEDLHDKTVRDIEDFDMRSEKEFWEQIKFGLVDKESIVRKQSLHILKTALNIKDKNLHSGVSETTTQNENSVSKSIKKRCMWAEKEAKSMGIESTQKAAESLLNNEQRWVAFLLLYETLEEYGTHLVEAAWNHQITLLVQSVPTHAETSKTSDFKVDGELFYWLPILWERGFVHDNPNVRCLIMHSFLEIDWKTHEEFRRALPESFVLGPFLQALNDPSHHKDFGVKGLHTSGTILAATQFLRQYVLHFKKHIIFLCNLAAAAKQIPFGRAGLMCLAECISAAASGSTTYNDNEAQGLQDGLHDMIETISTEKNAMHINGTKLLDLLRFVIESSKQHFNHNYRLRVCRKILDCAATVVCVCAVDIGALLHFVSSLPREFTDHDGCLRAKIQEWLLGCCENCFCVRSCSTEKTLLVKLYNMMTSFSRCLSLDKVYDTCDDEELEALGYESKRWARLLFLVIKEDNHLEHLLMFIQNHAMTLCMEKNQSVRDDLRFFVLLVSLVDELSIMHDRTASSSTRVKDKPDKCLVDEGKMCNSTEAHAIFERFTHCFVKILGKVVSSANTYCSAFWDQSLLHDTSLPPSVKGKLGGPSQRRLSSPATTSVLLAITSLKAVASTTSLCAQFQGRTLLDVAYIFLWKLFFKIVHSSTHASEMGGEICLAALEALVPVLKTVTSSFSPSDLVIVRDEYISFIPKAEEFQFLFDSLVDTFVYYVNRILDSGILARARRSVLMDCKWHCLESLLSVPFHARLNRVHLDACFYSESTIKNIFCDVVESLENAGEGFILPMLRSLRLILDLFASSGTGLVSYSSDTIDAKMVWQLVRSSWILHVSCKKRRVAPIAALLSSVLHTNLFKDIDMHVMGGEEGPLKWIVRNILEEGTKSPRTMRLAALHLTGLWLLNPTTVKYYIKELKLISLYGSVQFDEDFEAELNENHDAKAEVALLAKSCDPELTQEFINTELYARVSIAALFSKLADMADLVGSSNLDENFRAALESGKLFLLELLQSVVHDKDLSKELYKKYSAIHRRKTRAWQMICVLSRFVREDIVQLVSDDLHICLNRNNMPSVRQYLETFAINVYLKFPSLVLEQLVPILRDYDMKSQALSSYVFIAANIILHANKAVQTRHLNELLPPIVPLLTSHHHSLRGFAQLLVHHVLCKLYPSHSSSGSEAQLEKQCFVDLKFYLSNNLDCKRLRASMEGYLDAFDPVTAGTPAGIFTSRLEVHDFECVSNSLMEQVITFLNDVRDDLRSSMAKDAATIKNESLLTDSLFNTSVKCNGTDINKLPKDSSFNFQKKITHNKLESVGADVSSFNYNREGHCSLLELENEDQLLEQLLQSRCLASEKMREGQQSLVIVASLLDRIPNLAGLARTCEVFKAESLAIADINVLQDKQFQLISVTAEKWVPIIEVPVNSLQIYLEKKKRQGFSILGLEQTANSVPLDQFSFPKKTVLVLGREKEGIPVDIIHILDACIEIPQLGVVRSLNVHVSGAIAIWEYTRQQRAQ</sequence>
<dbReference type="SUPFAM" id="SSF75217">
    <property type="entry name" value="alpha/beta knot"/>
    <property type="match status" value="1"/>
</dbReference>
<evidence type="ECO:0000256" key="3">
    <source>
        <dbReference type="ARBA" id="ARBA00022691"/>
    </source>
</evidence>
<dbReference type="InterPro" id="IPR001537">
    <property type="entry name" value="SpoU_MeTrfase"/>
</dbReference>
<reference evidence="12" key="1">
    <citation type="submission" date="2021-01" db="UniProtKB">
        <authorList>
            <consortium name="EnsemblPlants"/>
        </authorList>
    </citation>
    <scope>IDENTIFICATION</scope>
</reference>
<dbReference type="PANTHER" id="PTHR12029">
    <property type="entry name" value="RNA METHYLTRANSFERASE"/>
    <property type="match status" value="1"/>
</dbReference>
<dbReference type="GO" id="GO:0030488">
    <property type="term" value="P:tRNA methylation"/>
    <property type="evidence" value="ECO:0007669"/>
    <property type="project" value="InterPro"/>
</dbReference>
<proteinExistence type="predicted"/>
<dbReference type="EC" id="2.1.1.34" evidence="8"/>
<evidence type="ECO:0000256" key="4">
    <source>
        <dbReference type="ARBA" id="ARBA00022884"/>
    </source>
</evidence>
<dbReference type="Gene3D" id="3.40.1280.10">
    <property type="match status" value="1"/>
</dbReference>
<comment type="catalytic activity">
    <reaction evidence="6">
        <text>guanosine(18) in tRNA + S-adenosyl-L-methionine = 2'-O-methylguanosine(18) in tRNA + S-adenosyl-L-homocysteine + H(+)</text>
        <dbReference type="Rhea" id="RHEA:20077"/>
        <dbReference type="Rhea" id="RHEA-COMP:10190"/>
        <dbReference type="Rhea" id="RHEA-COMP:10192"/>
        <dbReference type="ChEBI" id="CHEBI:15378"/>
        <dbReference type="ChEBI" id="CHEBI:57856"/>
        <dbReference type="ChEBI" id="CHEBI:59789"/>
        <dbReference type="ChEBI" id="CHEBI:74269"/>
        <dbReference type="ChEBI" id="CHEBI:74445"/>
        <dbReference type="EC" id="2.1.1.34"/>
    </reaction>
    <physiologicalReaction direction="left-to-right" evidence="6">
        <dbReference type="Rhea" id="RHEA:20078"/>
    </physiologicalReaction>
</comment>
<keyword evidence="1" id="KW-0489">Methyltransferase</keyword>
<feature type="domain" description="tRNA/rRNA methyltransferase SpoU type" evidence="11">
    <location>
        <begin position="1682"/>
        <end position="1823"/>
    </location>
</feature>
<keyword evidence="4" id="KW-0694">RNA-binding</keyword>
<dbReference type="CDD" id="cd18091">
    <property type="entry name" value="SpoU-like_TRM3-like"/>
    <property type="match status" value="1"/>
</dbReference>
<dbReference type="GO" id="GO:0141100">
    <property type="term" value="F:tRNA (guanine(18)-2'-O)-methyltransferase activity"/>
    <property type="evidence" value="ECO:0007669"/>
    <property type="project" value="UniProtKB-EC"/>
</dbReference>
<evidence type="ECO:0000256" key="8">
    <source>
        <dbReference type="ARBA" id="ARBA00093594"/>
    </source>
</evidence>
<evidence type="ECO:0000313" key="13">
    <source>
        <dbReference type="Proteomes" id="UP000594263"/>
    </source>
</evidence>
<dbReference type="Proteomes" id="UP000594263">
    <property type="component" value="Unplaced"/>
</dbReference>
<evidence type="ECO:0000256" key="2">
    <source>
        <dbReference type="ARBA" id="ARBA00022679"/>
    </source>
</evidence>
<evidence type="ECO:0000256" key="6">
    <source>
        <dbReference type="ARBA" id="ARBA00093266"/>
    </source>
</evidence>
<evidence type="ECO:0000259" key="11">
    <source>
        <dbReference type="Pfam" id="PF00588"/>
    </source>
</evidence>
<dbReference type="InterPro" id="IPR044748">
    <property type="entry name" value="Trm3/TARBP1_C"/>
</dbReference>
<evidence type="ECO:0000256" key="10">
    <source>
        <dbReference type="ARBA" id="ARBA00093656"/>
    </source>
</evidence>
<evidence type="ECO:0000256" key="9">
    <source>
        <dbReference type="ARBA" id="ARBA00093636"/>
    </source>
</evidence>
<evidence type="ECO:0000256" key="7">
    <source>
        <dbReference type="ARBA" id="ARBA00093361"/>
    </source>
</evidence>
<evidence type="ECO:0000256" key="5">
    <source>
        <dbReference type="ARBA" id="ARBA00022990"/>
    </source>
</evidence>
<dbReference type="InterPro" id="IPR029026">
    <property type="entry name" value="tRNA_m1G_MTases_N"/>
</dbReference>
<dbReference type="InterPro" id="IPR045330">
    <property type="entry name" value="TRM3/TARBP1"/>
</dbReference>
<dbReference type="GO" id="GO:0003723">
    <property type="term" value="F:RNA binding"/>
    <property type="evidence" value="ECO:0007669"/>
    <property type="project" value="UniProtKB-KW"/>
</dbReference>
<comment type="function">
    <text evidence="7">S-adenosyl-L-methionine-dependent 2'-O-ribose methyltransferase that catalyzes the formation of 2'-O-methylguanosine at position 18 (Gm18) in a subset of tRNA. Selectively mediates Gm18 methylation of tRNAGln-TTG/CTG and tRNASer-TGA/GCT. Gm18 modification can enhance the stability of modified tRNAs.</text>
</comment>
<keyword evidence="2" id="KW-0808">Transferase</keyword>
<dbReference type="Gramene" id="Kaladp0808s0052.1.v1.1">
    <property type="protein sequence ID" value="Kaladp0808s0052.1.v1.1"/>
    <property type="gene ID" value="Kaladp0808s0052.v1.1"/>
</dbReference>
<dbReference type="OMA" id="GQEMAKC"/>
<dbReference type="PANTHER" id="PTHR12029:SF11">
    <property type="entry name" value="METHYLTRANSFERASE TARBP1-RELATED"/>
    <property type="match status" value="1"/>
</dbReference>
<organism evidence="12 13">
    <name type="scientific">Kalanchoe fedtschenkoi</name>
    <name type="common">Lavender scallops</name>
    <name type="synonym">South American air plant</name>
    <dbReference type="NCBI Taxonomy" id="63787"/>
    <lineage>
        <taxon>Eukaryota</taxon>
        <taxon>Viridiplantae</taxon>
        <taxon>Streptophyta</taxon>
        <taxon>Embryophyta</taxon>
        <taxon>Tracheophyta</taxon>
        <taxon>Spermatophyta</taxon>
        <taxon>Magnoliopsida</taxon>
        <taxon>eudicotyledons</taxon>
        <taxon>Gunneridae</taxon>
        <taxon>Pentapetalae</taxon>
        <taxon>Saxifragales</taxon>
        <taxon>Crassulaceae</taxon>
        <taxon>Kalanchoe</taxon>
    </lineage>
</organism>